<dbReference type="InterPro" id="IPR044587">
    <property type="entry name" value="HSP21-like"/>
</dbReference>
<dbReference type="SUPFAM" id="SSF49764">
    <property type="entry name" value="HSP20-like chaperones"/>
    <property type="match status" value="1"/>
</dbReference>
<dbReference type="KEGG" id="zju:107407995"/>
<reference evidence="7" key="2">
    <citation type="submission" date="2025-08" db="UniProtKB">
        <authorList>
            <consortium name="RefSeq"/>
        </authorList>
    </citation>
    <scope>IDENTIFICATION</scope>
    <source>
        <tissue evidence="7">Seedling</tissue>
    </source>
</reference>
<evidence type="ECO:0000259" key="5">
    <source>
        <dbReference type="PROSITE" id="PS01031"/>
    </source>
</evidence>
<dbReference type="InterPro" id="IPR008978">
    <property type="entry name" value="HSP20-like_chaperone"/>
</dbReference>
<dbReference type="AlphaFoldDB" id="A0A6P3Z9G5"/>
<accession>A0A6P3Z9G5</accession>
<dbReference type="PANTHER" id="PTHR46733:SF3">
    <property type="entry name" value="26.5 KDA HEAT SHOCK PROTEIN, MITOCHONDRIAL"/>
    <property type="match status" value="1"/>
</dbReference>
<evidence type="ECO:0000256" key="3">
    <source>
        <dbReference type="RuleBase" id="RU003616"/>
    </source>
</evidence>
<evidence type="ECO:0000256" key="2">
    <source>
        <dbReference type="PROSITE-ProRule" id="PRU00285"/>
    </source>
</evidence>
<keyword evidence="6" id="KW-1185">Reference proteome</keyword>
<proteinExistence type="inferred from homology"/>
<dbReference type="PANTHER" id="PTHR46733">
    <property type="entry name" value="26.5 KDA HEAT SHOCK PROTEIN, MITOCHONDRIAL"/>
    <property type="match status" value="1"/>
</dbReference>
<keyword evidence="1 7" id="KW-0346">Stress response</keyword>
<reference evidence="6" key="1">
    <citation type="submission" date="2025-05" db="UniProtKB">
        <authorList>
            <consortium name="RefSeq"/>
        </authorList>
    </citation>
    <scope>NUCLEOTIDE SEQUENCE [LARGE SCALE GENOMIC DNA]</scope>
</reference>
<dbReference type="Pfam" id="PF00011">
    <property type="entry name" value="HSP20"/>
    <property type="match status" value="1"/>
</dbReference>
<dbReference type="FunCoup" id="A0A6P3Z9G5">
    <property type="interactions" value="10"/>
</dbReference>
<dbReference type="GO" id="GO:0009408">
    <property type="term" value="P:response to heat"/>
    <property type="evidence" value="ECO:0007669"/>
    <property type="project" value="InterPro"/>
</dbReference>
<organism evidence="6 7">
    <name type="scientific">Ziziphus jujuba</name>
    <name type="common">Chinese jujube</name>
    <name type="synonym">Ziziphus sativa</name>
    <dbReference type="NCBI Taxonomy" id="326968"/>
    <lineage>
        <taxon>Eukaryota</taxon>
        <taxon>Viridiplantae</taxon>
        <taxon>Streptophyta</taxon>
        <taxon>Embryophyta</taxon>
        <taxon>Tracheophyta</taxon>
        <taxon>Spermatophyta</taxon>
        <taxon>Magnoliopsida</taxon>
        <taxon>eudicotyledons</taxon>
        <taxon>Gunneridae</taxon>
        <taxon>Pentapetalae</taxon>
        <taxon>rosids</taxon>
        <taxon>fabids</taxon>
        <taxon>Rosales</taxon>
        <taxon>Rhamnaceae</taxon>
        <taxon>Paliureae</taxon>
        <taxon>Ziziphus</taxon>
    </lineage>
</organism>
<gene>
    <name evidence="7" type="primary">LOC107407995</name>
</gene>
<feature type="compositionally biased region" description="Polar residues" evidence="4">
    <location>
        <begin position="1"/>
        <end position="12"/>
    </location>
</feature>
<name>A0A6P3Z9G5_ZIZJJ</name>
<evidence type="ECO:0000313" key="7">
    <source>
        <dbReference type="RefSeq" id="XP_015870830.3"/>
    </source>
</evidence>
<protein>
    <submittedName>
        <fullName evidence="7">26.5 kDa heat shock protein, mitochondrial</fullName>
    </submittedName>
</protein>
<sequence>MPLISTANPEQNNTRKKKKKKKKTHITIPPNKAAFPLQLTTPALSMALTRLALKNFHQKLLSFTSTASAAASSLGRGSVISEKAVNGGLQKQRYWATNEFVKGFATAGSDKVSDEKSGESKQVSVTEGNKKSSKLFPRRRQRRGLWRSTDRNFVPALYEFFPSGLGDAMMQATQNINRVLENLNLSPWSLSGRVKEQDECYKLRYEVPGLAKEDVKITVADGVLTIKGEHKDEKEEESDDEFWSSRSYGYYNTSLLLPEDAKPGDIKAELKDGVLTIIVPRTEKPKQDAIEVKIQ</sequence>
<feature type="region of interest" description="Disordered" evidence="4">
    <location>
        <begin position="109"/>
        <end position="133"/>
    </location>
</feature>
<dbReference type="Gene3D" id="2.60.40.790">
    <property type="match status" value="1"/>
</dbReference>
<dbReference type="RefSeq" id="XP_015870830.3">
    <property type="nucleotide sequence ID" value="XM_016015344.4"/>
</dbReference>
<dbReference type="InterPro" id="IPR002068">
    <property type="entry name" value="A-crystallin/Hsp20_dom"/>
</dbReference>
<feature type="compositionally biased region" description="Basic residues" evidence="4">
    <location>
        <begin position="14"/>
        <end position="24"/>
    </location>
</feature>
<dbReference type="InParanoid" id="A0A6P3Z9G5"/>
<dbReference type="CDD" id="cd06464">
    <property type="entry name" value="ACD_sHsps-like"/>
    <property type="match status" value="1"/>
</dbReference>
<dbReference type="GeneID" id="107407995"/>
<feature type="domain" description="SHSP" evidence="5">
    <location>
        <begin position="179"/>
        <end position="295"/>
    </location>
</feature>
<comment type="similarity">
    <text evidence="2 3">Belongs to the small heat shock protein (HSP20) family.</text>
</comment>
<evidence type="ECO:0000256" key="1">
    <source>
        <dbReference type="ARBA" id="ARBA00023016"/>
    </source>
</evidence>
<evidence type="ECO:0000256" key="4">
    <source>
        <dbReference type="SAM" id="MobiDB-lite"/>
    </source>
</evidence>
<dbReference type="PROSITE" id="PS01031">
    <property type="entry name" value="SHSP"/>
    <property type="match status" value="1"/>
</dbReference>
<feature type="region of interest" description="Disordered" evidence="4">
    <location>
        <begin position="1"/>
        <end position="24"/>
    </location>
</feature>
<evidence type="ECO:0000313" key="6">
    <source>
        <dbReference type="Proteomes" id="UP001652623"/>
    </source>
</evidence>
<dbReference type="Proteomes" id="UP001652623">
    <property type="component" value="Chromosome 1"/>
</dbReference>